<evidence type="ECO:0000313" key="6">
    <source>
        <dbReference type="Proteomes" id="UP000026915"/>
    </source>
</evidence>
<dbReference type="InParanoid" id="A0A061DPZ5"/>
<protein>
    <submittedName>
        <fullName evidence="5">Cupredoxin superfamily protein, putative</fullName>
    </submittedName>
</protein>
<dbReference type="STRING" id="3641.A0A061DPZ5"/>
<sequence>MVSAKNAMFMFTIIAPFAICFGTVYRVGDASGWHPMFDYQKWASSKKFCVADTIRFEYNAIFHNVKEVTEPNYRACNATNPIATYYTGNDSFTLKQPGHRYFLCGFPNHCKYGQKVDIYVHEVSSPSPAPANSLPLPPSPAAENPATSSVRTNSASSIHISIVQIAIKSLAMVVLAYFV</sequence>
<dbReference type="Pfam" id="PF02298">
    <property type="entry name" value="Cu_bind_like"/>
    <property type="match status" value="1"/>
</dbReference>
<dbReference type="PROSITE" id="PS00196">
    <property type="entry name" value="COPPER_BLUE"/>
    <property type="match status" value="1"/>
</dbReference>
<organism evidence="5 6">
    <name type="scientific">Theobroma cacao</name>
    <name type="common">Cacao</name>
    <name type="synonym">Cocoa</name>
    <dbReference type="NCBI Taxonomy" id="3641"/>
    <lineage>
        <taxon>Eukaryota</taxon>
        <taxon>Viridiplantae</taxon>
        <taxon>Streptophyta</taxon>
        <taxon>Embryophyta</taxon>
        <taxon>Tracheophyta</taxon>
        <taxon>Spermatophyta</taxon>
        <taxon>Magnoliopsida</taxon>
        <taxon>eudicotyledons</taxon>
        <taxon>Gunneridae</taxon>
        <taxon>Pentapetalae</taxon>
        <taxon>rosids</taxon>
        <taxon>malvids</taxon>
        <taxon>Malvales</taxon>
        <taxon>Malvaceae</taxon>
        <taxon>Byttnerioideae</taxon>
        <taxon>Theobroma</taxon>
    </lineage>
</organism>
<dbReference type="GO" id="GO:0009055">
    <property type="term" value="F:electron transfer activity"/>
    <property type="evidence" value="ECO:0007669"/>
    <property type="project" value="InterPro"/>
</dbReference>
<evidence type="ECO:0000313" key="5">
    <source>
        <dbReference type="EMBL" id="EOX94765.1"/>
    </source>
</evidence>
<dbReference type="GO" id="GO:0046872">
    <property type="term" value="F:metal ion binding"/>
    <property type="evidence" value="ECO:0007669"/>
    <property type="project" value="UniProtKB-KW"/>
</dbReference>
<dbReference type="PROSITE" id="PS51485">
    <property type="entry name" value="PHYTOCYANIN"/>
    <property type="match status" value="1"/>
</dbReference>
<keyword evidence="6" id="KW-1185">Reference proteome</keyword>
<name>A0A061DPZ5_THECC</name>
<proteinExistence type="predicted"/>
<dbReference type="HOGENOM" id="CLU_058719_2_2_1"/>
<dbReference type="SUPFAM" id="SSF49503">
    <property type="entry name" value="Cupredoxins"/>
    <property type="match status" value="1"/>
</dbReference>
<gene>
    <name evidence="5" type="ORF">TCM_004379</name>
</gene>
<dbReference type="PANTHER" id="PTHR33021:SF266">
    <property type="entry name" value="MAVICYANIN-LIKE"/>
    <property type="match status" value="1"/>
</dbReference>
<dbReference type="Gramene" id="EOX94765">
    <property type="protein sequence ID" value="EOX94765"/>
    <property type="gene ID" value="TCM_004379"/>
</dbReference>
<dbReference type="FunFam" id="2.60.40.420:FF:000003">
    <property type="entry name" value="Blue copper"/>
    <property type="match status" value="1"/>
</dbReference>
<evidence type="ECO:0000256" key="2">
    <source>
        <dbReference type="ARBA" id="ARBA00023008"/>
    </source>
</evidence>
<keyword evidence="3" id="KW-0325">Glycoprotein</keyword>
<dbReference type="CDD" id="cd04216">
    <property type="entry name" value="Phytocyanin"/>
    <property type="match status" value="1"/>
</dbReference>
<dbReference type="OMA" id="MAFAKNS"/>
<dbReference type="GO" id="GO:0005886">
    <property type="term" value="C:plasma membrane"/>
    <property type="evidence" value="ECO:0000318"/>
    <property type="project" value="GO_Central"/>
</dbReference>
<dbReference type="InterPro" id="IPR003245">
    <property type="entry name" value="Phytocyanin_dom"/>
</dbReference>
<dbReference type="PANTHER" id="PTHR33021">
    <property type="entry name" value="BLUE COPPER PROTEIN"/>
    <property type="match status" value="1"/>
</dbReference>
<reference evidence="5 6" key="1">
    <citation type="journal article" date="2013" name="Genome Biol.">
        <title>The genome sequence of the most widely cultivated cacao type and its use to identify candidate genes regulating pod color.</title>
        <authorList>
            <person name="Motamayor J.C."/>
            <person name="Mockaitis K."/>
            <person name="Schmutz J."/>
            <person name="Haiminen N."/>
            <person name="Iii D.L."/>
            <person name="Cornejo O."/>
            <person name="Findley S.D."/>
            <person name="Zheng P."/>
            <person name="Utro F."/>
            <person name="Royaert S."/>
            <person name="Saski C."/>
            <person name="Jenkins J."/>
            <person name="Podicheti R."/>
            <person name="Zhao M."/>
            <person name="Scheffler B.E."/>
            <person name="Stack J.C."/>
            <person name="Feltus F.A."/>
            <person name="Mustiga G.M."/>
            <person name="Amores F."/>
            <person name="Phillips W."/>
            <person name="Marelli J.P."/>
            <person name="May G.D."/>
            <person name="Shapiro H."/>
            <person name="Ma J."/>
            <person name="Bustamante C.D."/>
            <person name="Schnell R.J."/>
            <person name="Main D."/>
            <person name="Gilbert D."/>
            <person name="Parida L."/>
            <person name="Kuhn D.N."/>
        </authorList>
    </citation>
    <scope>NUCLEOTIDE SEQUENCE [LARGE SCALE GENOMIC DNA]</scope>
    <source>
        <strain evidence="6">cv. Matina 1-6</strain>
    </source>
</reference>
<dbReference type="InterPro" id="IPR039391">
    <property type="entry name" value="Phytocyanin-like"/>
</dbReference>
<evidence type="ECO:0000256" key="1">
    <source>
        <dbReference type="ARBA" id="ARBA00022723"/>
    </source>
</evidence>
<dbReference type="EMBL" id="CM001879">
    <property type="protein sequence ID" value="EOX94765.1"/>
    <property type="molecule type" value="Genomic_DNA"/>
</dbReference>
<keyword evidence="1" id="KW-0479">Metal-binding</keyword>
<keyword evidence="2" id="KW-0186">Copper</keyword>
<dbReference type="Gene3D" id="2.60.40.420">
    <property type="entry name" value="Cupredoxins - blue copper proteins"/>
    <property type="match status" value="1"/>
</dbReference>
<dbReference type="AlphaFoldDB" id="A0A061DPZ5"/>
<feature type="domain" description="Phytocyanin" evidence="4">
    <location>
        <begin position="23"/>
        <end position="122"/>
    </location>
</feature>
<evidence type="ECO:0000259" key="4">
    <source>
        <dbReference type="PROSITE" id="PS51485"/>
    </source>
</evidence>
<dbReference type="InterPro" id="IPR008972">
    <property type="entry name" value="Cupredoxin"/>
</dbReference>
<dbReference type="InterPro" id="IPR028871">
    <property type="entry name" value="BlueCu_1_BS"/>
</dbReference>
<evidence type="ECO:0000256" key="3">
    <source>
        <dbReference type="ARBA" id="ARBA00023180"/>
    </source>
</evidence>
<accession>A0A061DPZ5</accession>
<dbReference type="Proteomes" id="UP000026915">
    <property type="component" value="Chromosome 1"/>
</dbReference>